<dbReference type="STRING" id="1429867.A0A0G4P9V0"/>
<reference evidence="1 2" key="1">
    <citation type="journal article" date="2014" name="Nat. Commun.">
        <title>Multiple recent horizontal transfers of a large genomic region in cheese making fungi.</title>
        <authorList>
            <person name="Cheeseman K."/>
            <person name="Ropars J."/>
            <person name="Renault P."/>
            <person name="Dupont J."/>
            <person name="Gouzy J."/>
            <person name="Branca A."/>
            <person name="Abraham A.L."/>
            <person name="Ceppi M."/>
            <person name="Conseiller E."/>
            <person name="Debuchy R."/>
            <person name="Malagnac F."/>
            <person name="Goarin A."/>
            <person name="Silar P."/>
            <person name="Lacoste S."/>
            <person name="Sallet E."/>
            <person name="Bensimon A."/>
            <person name="Giraud T."/>
            <person name="Brygoo Y."/>
        </authorList>
    </citation>
    <scope>NUCLEOTIDE SEQUENCE [LARGE SCALE GENOMIC DNA]</scope>
    <source>
        <strain evidence="2">FM 013</strain>
    </source>
</reference>
<evidence type="ECO:0000313" key="1">
    <source>
        <dbReference type="EMBL" id="CRL23087.1"/>
    </source>
</evidence>
<organism evidence="1 2">
    <name type="scientific">Penicillium camemberti (strain FM 013)</name>
    <dbReference type="NCBI Taxonomy" id="1429867"/>
    <lineage>
        <taxon>Eukaryota</taxon>
        <taxon>Fungi</taxon>
        <taxon>Dikarya</taxon>
        <taxon>Ascomycota</taxon>
        <taxon>Pezizomycotina</taxon>
        <taxon>Eurotiomycetes</taxon>
        <taxon>Eurotiomycetidae</taxon>
        <taxon>Eurotiales</taxon>
        <taxon>Aspergillaceae</taxon>
        <taxon>Penicillium</taxon>
    </lineage>
</organism>
<gene>
    <name evidence="1" type="ORF">PCAMFM013_S009g000027</name>
</gene>
<dbReference type="AlphaFoldDB" id="A0A0G4P9V0"/>
<evidence type="ECO:0000313" key="2">
    <source>
        <dbReference type="Proteomes" id="UP000053732"/>
    </source>
</evidence>
<name>A0A0G4P9V0_PENC3</name>
<proteinExistence type="predicted"/>
<protein>
    <submittedName>
        <fullName evidence="1">Str. FM013</fullName>
    </submittedName>
</protein>
<sequence>MEGNRYEFLAIQSWVEQFWTNSDDEFGIDPEDESSSFALSFDLVMGVATAFRRLVTSFDNFMKAHRRSHSLTVRLGEEKGRRLNSLTYSARGKTFFIKYKDVTIEETRSNPMVLQKSKIDILLNLSLL</sequence>
<dbReference type="EMBL" id="HG793142">
    <property type="protein sequence ID" value="CRL23087.1"/>
    <property type="molecule type" value="Genomic_DNA"/>
</dbReference>
<dbReference type="Proteomes" id="UP000053732">
    <property type="component" value="Unassembled WGS sequence"/>
</dbReference>
<keyword evidence="2" id="KW-1185">Reference proteome</keyword>
<accession>A0A0G4P9V0</accession>